<organism evidence="2 3">
    <name type="scientific">Stakelama marina</name>
    <dbReference type="NCBI Taxonomy" id="2826939"/>
    <lineage>
        <taxon>Bacteria</taxon>
        <taxon>Pseudomonadati</taxon>
        <taxon>Pseudomonadota</taxon>
        <taxon>Alphaproteobacteria</taxon>
        <taxon>Sphingomonadales</taxon>
        <taxon>Sphingomonadaceae</taxon>
        <taxon>Stakelama</taxon>
    </lineage>
</organism>
<evidence type="ECO:0000313" key="2">
    <source>
        <dbReference type="EMBL" id="MBR0551833.1"/>
    </source>
</evidence>
<dbReference type="AlphaFoldDB" id="A0A8T4IBL9"/>
<reference evidence="2" key="1">
    <citation type="submission" date="2021-04" db="EMBL/GenBank/DDBJ databases">
        <title>Ouciella asimina sp. nov., isolated from the surface seawater in the hydrothermal field of Okinawa Trough.</title>
        <authorList>
            <person name="Shuang W."/>
        </authorList>
    </citation>
    <scope>NUCLEOTIDE SEQUENCE</scope>
    <source>
        <strain evidence="2">LXI357</strain>
    </source>
</reference>
<feature type="chain" id="PRO_5035738841" evidence="1">
    <location>
        <begin position="22"/>
        <end position="168"/>
    </location>
</feature>
<keyword evidence="1" id="KW-0732">Signal</keyword>
<protein>
    <submittedName>
        <fullName evidence="2">Uncharacterized protein</fullName>
    </submittedName>
</protein>
<gene>
    <name evidence="2" type="ORF">J7S20_04860</name>
</gene>
<proteinExistence type="predicted"/>
<evidence type="ECO:0000256" key="1">
    <source>
        <dbReference type="SAM" id="SignalP"/>
    </source>
</evidence>
<sequence>MRTSLILPLLAMLAGCSGATANAPSLLPRPIESRSDAVAVHPIPAPEPDPALDAKIAVLSNQVDKAVADFDEAAPQVKQSVEAASGAETGSERWIAAQAALSRLDGLRTGILSPLVDLEDLAIARAQSGKPPYPALETAISNAEAADAKQAERLQAIEALAPGYSSPG</sequence>
<comment type="caution">
    <text evidence="2">The sequence shown here is derived from an EMBL/GenBank/DDBJ whole genome shotgun (WGS) entry which is preliminary data.</text>
</comment>
<accession>A0A8T4IBL9</accession>
<keyword evidence="3" id="KW-1185">Reference proteome</keyword>
<evidence type="ECO:0000313" key="3">
    <source>
        <dbReference type="Proteomes" id="UP000676996"/>
    </source>
</evidence>
<feature type="signal peptide" evidence="1">
    <location>
        <begin position="1"/>
        <end position="21"/>
    </location>
</feature>
<dbReference type="Proteomes" id="UP000676996">
    <property type="component" value="Unassembled WGS sequence"/>
</dbReference>
<name>A0A8T4IBL9_9SPHN</name>
<dbReference type="EMBL" id="JAGRQC010000001">
    <property type="protein sequence ID" value="MBR0551833.1"/>
    <property type="molecule type" value="Genomic_DNA"/>
</dbReference>
<dbReference type="RefSeq" id="WP_284053093.1">
    <property type="nucleotide sequence ID" value="NZ_JAGRQC010000001.1"/>
</dbReference>
<dbReference type="PROSITE" id="PS51257">
    <property type="entry name" value="PROKAR_LIPOPROTEIN"/>
    <property type="match status" value="1"/>
</dbReference>